<keyword evidence="3 4" id="KW-0998">Cell outer membrane</keyword>
<keyword evidence="1 4" id="KW-0732">Signal</keyword>
<comment type="subcellular location">
    <subcellularLocation>
        <location evidence="4">Cell outer membrane</location>
    </subcellularLocation>
</comment>
<dbReference type="SMART" id="SM00564">
    <property type="entry name" value="PQQ"/>
    <property type="match status" value="7"/>
</dbReference>
<dbReference type="InterPro" id="IPR017687">
    <property type="entry name" value="BamB"/>
</dbReference>
<evidence type="ECO:0000256" key="2">
    <source>
        <dbReference type="ARBA" id="ARBA00023136"/>
    </source>
</evidence>
<dbReference type="InterPro" id="IPR011047">
    <property type="entry name" value="Quinoprotein_ADH-like_sf"/>
</dbReference>
<sequence>MGNGIMSSSWLKVVSVSLILVLGGCTTVSDWFIDDEELEIRRLAPLDAKFQAKQIWSQSLTGGVDNYFSRLRPAVAYNKVFAASRQGIVAAFDQQSGKRVWKKDFAIYPNEGWFSSISNLWSDGISAKVSGGVTVIYETVFFGTEDGEVIALDANTGDTKWRVKVNGEVMAAPAVDDNVVVVNTGSGQMFGLDAATGDTLWNYESDVPALSLRGISTPVAANGGAIIGTATGKLVVNILTSGQTAWEQTISAPSGATELERIVDIDSEPLVVGPNIYVISYDGTLASVELRTGRVIWKREYSSYRRVSVEGNSLFVTDVNSNIYSIDRRNGVELWSQNGLKKRNLTAAEPMGDYIVVGDKYGLLHWIDKNDGSLVARYDVGGDDEDEGIYVEPVAIGNILYTQTREGELVAIEIPI</sequence>
<dbReference type="Proteomes" id="UP001500359">
    <property type="component" value="Unassembled WGS sequence"/>
</dbReference>
<keyword evidence="2 4" id="KW-0472">Membrane</keyword>
<dbReference type="NCBIfam" id="NF008351">
    <property type="entry name" value="PRK11138.1"/>
    <property type="match status" value="1"/>
</dbReference>
<proteinExistence type="inferred from homology"/>
<evidence type="ECO:0000259" key="5">
    <source>
        <dbReference type="Pfam" id="PF13360"/>
    </source>
</evidence>
<dbReference type="NCBIfam" id="TIGR03300">
    <property type="entry name" value="assembly_YfgL"/>
    <property type="match status" value="1"/>
</dbReference>
<reference evidence="6 7" key="1">
    <citation type="journal article" date="2019" name="Int. J. Syst. Evol. Microbiol.">
        <title>The Global Catalogue of Microorganisms (GCM) 10K type strain sequencing project: providing services to taxonomists for standard genome sequencing and annotation.</title>
        <authorList>
            <consortium name="The Broad Institute Genomics Platform"/>
            <consortium name="The Broad Institute Genome Sequencing Center for Infectious Disease"/>
            <person name="Wu L."/>
            <person name="Ma J."/>
        </authorList>
    </citation>
    <scope>NUCLEOTIDE SEQUENCE [LARGE SCALE GENOMIC DNA]</scope>
    <source>
        <strain evidence="6 7">JCM 15896</strain>
    </source>
</reference>
<evidence type="ECO:0000256" key="1">
    <source>
        <dbReference type="ARBA" id="ARBA00022729"/>
    </source>
</evidence>
<dbReference type="InterPro" id="IPR002372">
    <property type="entry name" value="PQQ_rpt_dom"/>
</dbReference>
<comment type="similarity">
    <text evidence="4">Belongs to the BamB family.</text>
</comment>
<evidence type="ECO:0000256" key="3">
    <source>
        <dbReference type="ARBA" id="ARBA00023237"/>
    </source>
</evidence>
<organism evidence="6 7">
    <name type="scientific">Aliiglaciecola litoralis</name>
    <dbReference type="NCBI Taxonomy" id="582857"/>
    <lineage>
        <taxon>Bacteria</taxon>
        <taxon>Pseudomonadati</taxon>
        <taxon>Pseudomonadota</taxon>
        <taxon>Gammaproteobacteria</taxon>
        <taxon>Alteromonadales</taxon>
        <taxon>Alteromonadaceae</taxon>
        <taxon>Aliiglaciecola</taxon>
    </lineage>
</organism>
<comment type="function">
    <text evidence="4">Part of the outer membrane protein assembly complex, which is involved in assembly and insertion of beta-barrel proteins into the outer membrane.</text>
</comment>
<dbReference type="HAMAP" id="MF_00923">
    <property type="entry name" value="OM_assembly_BamB"/>
    <property type="match status" value="1"/>
</dbReference>
<comment type="caution">
    <text evidence="6">The sequence shown here is derived from an EMBL/GenBank/DDBJ whole genome shotgun (WGS) entry which is preliminary data.</text>
</comment>
<dbReference type="SUPFAM" id="SSF50998">
    <property type="entry name" value="Quinoprotein alcohol dehydrogenase-like"/>
    <property type="match status" value="1"/>
</dbReference>
<dbReference type="Pfam" id="PF13360">
    <property type="entry name" value="PQQ_2"/>
    <property type="match status" value="2"/>
</dbReference>
<dbReference type="EMBL" id="BAAAFD010000005">
    <property type="protein sequence ID" value="GAA0857065.1"/>
    <property type="molecule type" value="Genomic_DNA"/>
</dbReference>
<dbReference type="PANTHER" id="PTHR34512">
    <property type="entry name" value="CELL SURFACE PROTEIN"/>
    <property type="match status" value="1"/>
</dbReference>
<dbReference type="Gene3D" id="2.130.10.10">
    <property type="entry name" value="YVTN repeat-like/Quinoprotein amine dehydrogenase"/>
    <property type="match status" value="1"/>
</dbReference>
<keyword evidence="7" id="KW-1185">Reference proteome</keyword>
<dbReference type="InterPro" id="IPR018391">
    <property type="entry name" value="PQQ_b-propeller_rpt"/>
</dbReference>
<protein>
    <recommendedName>
        <fullName evidence="4">Outer membrane protein assembly factor BamB</fullName>
    </recommendedName>
</protein>
<evidence type="ECO:0000313" key="7">
    <source>
        <dbReference type="Proteomes" id="UP001500359"/>
    </source>
</evidence>
<name>A0ABN1LK35_9ALTE</name>
<comment type="subunit">
    <text evidence="4">Part of the Bam complex.</text>
</comment>
<evidence type="ECO:0000313" key="6">
    <source>
        <dbReference type="EMBL" id="GAA0857065.1"/>
    </source>
</evidence>
<dbReference type="InterPro" id="IPR015943">
    <property type="entry name" value="WD40/YVTN_repeat-like_dom_sf"/>
</dbReference>
<accession>A0ABN1LK35</accession>
<feature type="domain" description="Pyrrolo-quinoline quinone repeat" evidence="5">
    <location>
        <begin position="51"/>
        <end position="103"/>
    </location>
</feature>
<dbReference type="PANTHER" id="PTHR34512:SF30">
    <property type="entry name" value="OUTER MEMBRANE PROTEIN ASSEMBLY FACTOR BAMB"/>
    <property type="match status" value="1"/>
</dbReference>
<feature type="domain" description="Pyrrolo-quinoline quinone repeat" evidence="5">
    <location>
        <begin position="119"/>
        <end position="337"/>
    </location>
</feature>
<gene>
    <name evidence="4 6" type="primary">bamB</name>
    <name evidence="6" type="ORF">GCM10009114_21380</name>
</gene>
<evidence type="ECO:0000256" key="4">
    <source>
        <dbReference type="HAMAP-Rule" id="MF_00923"/>
    </source>
</evidence>